<evidence type="ECO:0000256" key="1">
    <source>
        <dbReference type="SAM" id="MobiDB-lite"/>
    </source>
</evidence>
<feature type="domain" description="FecR protein" evidence="3">
    <location>
        <begin position="121"/>
        <end position="212"/>
    </location>
</feature>
<keyword evidence="2" id="KW-1133">Transmembrane helix</keyword>
<dbReference type="EMBL" id="JAEKLZ010000163">
    <property type="protein sequence ID" value="MBW8725196.1"/>
    <property type="molecule type" value="Genomic_DNA"/>
</dbReference>
<dbReference type="PIRSF" id="PIRSF018266">
    <property type="entry name" value="FecR"/>
    <property type="match status" value="1"/>
</dbReference>
<dbReference type="AlphaFoldDB" id="A0A952KGX7"/>
<dbReference type="PANTHER" id="PTHR30273:SF2">
    <property type="entry name" value="PROTEIN FECR"/>
    <property type="match status" value="1"/>
</dbReference>
<evidence type="ECO:0000259" key="3">
    <source>
        <dbReference type="Pfam" id="PF04773"/>
    </source>
</evidence>
<gene>
    <name evidence="5" type="ORF">JF625_08600</name>
</gene>
<evidence type="ECO:0000256" key="2">
    <source>
        <dbReference type="SAM" id="Phobius"/>
    </source>
</evidence>
<dbReference type="InterPro" id="IPR032623">
    <property type="entry name" value="FecR_N"/>
</dbReference>
<dbReference type="PANTHER" id="PTHR30273">
    <property type="entry name" value="PERIPLASMIC SIGNAL SENSOR AND SIGMA FACTOR ACTIVATOR FECR-RELATED"/>
    <property type="match status" value="1"/>
</dbReference>
<organism evidence="5 6">
    <name type="scientific">Inquilinus limosus</name>
    <dbReference type="NCBI Taxonomy" id="171674"/>
    <lineage>
        <taxon>Bacteria</taxon>
        <taxon>Pseudomonadati</taxon>
        <taxon>Pseudomonadota</taxon>
        <taxon>Alphaproteobacteria</taxon>
        <taxon>Rhodospirillales</taxon>
        <taxon>Rhodospirillaceae</taxon>
        <taxon>Inquilinus</taxon>
    </lineage>
</organism>
<protein>
    <submittedName>
        <fullName evidence="5">FecR domain-containing protein</fullName>
    </submittedName>
</protein>
<dbReference type="Pfam" id="PF04773">
    <property type="entry name" value="FecR"/>
    <property type="match status" value="1"/>
</dbReference>
<feature type="transmembrane region" description="Helical" evidence="2">
    <location>
        <begin position="85"/>
        <end position="110"/>
    </location>
</feature>
<feature type="region of interest" description="Disordered" evidence="1">
    <location>
        <begin position="1"/>
        <end position="23"/>
    </location>
</feature>
<reference evidence="5" key="1">
    <citation type="submission" date="2020-06" db="EMBL/GenBank/DDBJ databases">
        <title>Stable isotope informed genome-resolved metagenomics uncovers potential trophic interactions in rhizosphere soil.</title>
        <authorList>
            <person name="Starr E.P."/>
            <person name="Shi S."/>
            <person name="Blazewicz S.J."/>
            <person name="Koch B.J."/>
            <person name="Probst A.J."/>
            <person name="Hungate B.A."/>
            <person name="Pett-Ridge J."/>
            <person name="Firestone M.K."/>
            <person name="Banfield J.F."/>
        </authorList>
    </citation>
    <scope>NUCLEOTIDE SEQUENCE</scope>
    <source>
        <strain evidence="5">YM_69_17</strain>
    </source>
</reference>
<keyword evidence="2" id="KW-0812">Transmembrane</keyword>
<dbReference type="Gene3D" id="3.55.50.30">
    <property type="match status" value="1"/>
</dbReference>
<comment type="caution">
    <text evidence="5">The sequence shown here is derived from an EMBL/GenBank/DDBJ whole genome shotgun (WGS) entry which is preliminary data.</text>
</comment>
<name>A0A952KGX7_9PROT</name>
<dbReference type="Proteomes" id="UP000700706">
    <property type="component" value="Unassembled WGS sequence"/>
</dbReference>
<evidence type="ECO:0000313" key="6">
    <source>
        <dbReference type="Proteomes" id="UP000700706"/>
    </source>
</evidence>
<sequence length="331" mass="34894">MSDQESMTEAQHDAAATWAVRRQDGPLSRADEAAFRSWIAADPHHAAALREAEALWSQLEEPGRRLADRFAASGRQPKRRGRLAALLRPLIVLPALGAVACTALALWVFAPSAVADLGADAVTARGEIRDLALPDGSVLHLAADSAVDLDFGDGRRRVELRRGEAFFEVRPGLPAPFTVAAGDARIRVVGTRFNVGRFGEDAEVTVAEGVVEVAAGPAMVRLTAGQQVAAENGTLSAVRSVDPADASAWMHGRLVFHRQPLAHVVAALQRQGPGRILLSGDRLARMRVSGTFPAGDADGALAALSGSLGLGLSNVTPWVRILRDGETDPGS</sequence>
<dbReference type="Pfam" id="PF16220">
    <property type="entry name" value="DUF4880"/>
    <property type="match status" value="1"/>
</dbReference>
<dbReference type="InterPro" id="IPR006860">
    <property type="entry name" value="FecR"/>
</dbReference>
<accession>A0A952KGX7</accession>
<proteinExistence type="predicted"/>
<evidence type="ECO:0000313" key="5">
    <source>
        <dbReference type="EMBL" id="MBW8725196.1"/>
    </source>
</evidence>
<evidence type="ECO:0000259" key="4">
    <source>
        <dbReference type="Pfam" id="PF16220"/>
    </source>
</evidence>
<keyword evidence="2" id="KW-0472">Membrane</keyword>
<feature type="domain" description="FecR N-terminal" evidence="4">
    <location>
        <begin position="13"/>
        <end position="55"/>
    </location>
</feature>
<dbReference type="GO" id="GO:0016989">
    <property type="term" value="F:sigma factor antagonist activity"/>
    <property type="evidence" value="ECO:0007669"/>
    <property type="project" value="TreeGrafter"/>
</dbReference>
<dbReference type="Gene3D" id="2.60.120.1440">
    <property type="match status" value="1"/>
</dbReference>
<dbReference type="InterPro" id="IPR012373">
    <property type="entry name" value="Ferrdict_sens_TM"/>
</dbReference>